<reference evidence="3" key="1">
    <citation type="submission" date="2015-07" db="EMBL/GenBank/DDBJ databases">
        <title>Genome sequencing project for genomic taxonomy and phylogenomics of Bacillus-like bacteria.</title>
        <authorList>
            <person name="Liu B."/>
            <person name="Wang J."/>
            <person name="Zhu Y."/>
            <person name="Liu G."/>
            <person name="Chen Q."/>
            <person name="Chen Z."/>
            <person name="Lan J."/>
            <person name="Che J."/>
            <person name="Ge C."/>
            <person name="Shi H."/>
            <person name="Pan Z."/>
            <person name="Liu X."/>
        </authorList>
    </citation>
    <scope>NUCLEOTIDE SEQUENCE [LARGE SCALE GENOMIC DNA]</scope>
    <source>
        <strain evidence="3">DSM 9887</strain>
    </source>
</reference>
<dbReference type="AlphaFoldDB" id="A0A0K9YY22"/>
<dbReference type="PANTHER" id="PTHR37806:SF1">
    <property type="entry name" value="PEPTIDASE C39-LIKE DOMAIN-CONTAINING PROTEIN"/>
    <property type="match status" value="1"/>
</dbReference>
<organism evidence="2 3">
    <name type="scientific">Brevibacillus reuszeri</name>
    <dbReference type="NCBI Taxonomy" id="54915"/>
    <lineage>
        <taxon>Bacteria</taxon>
        <taxon>Bacillati</taxon>
        <taxon>Bacillota</taxon>
        <taxon>Bacilli</taxon>
        <taxon>Bacillales</taxon>
        <taxon>Paenibacillaceae</taxon>
        <taxon>Brevibacillus</taxon>
    </lineage>
</organism>
<accession>A0A0K9YY22</accession>
<feature type="domain" description="Peptidase C39-like" evidence="1">
    <location>
        <begin position="110"/>
        <end position="274"/>
    </location>
</feature>
<evidence type="ECO:0000313" key="3">
    <source>
        <dbReference type="Proteomes" id="UP000036834"/>
    </source>
</evidence>
<dbReference type="Pfam" id="PF13529">
    <property type="entry name" value="Peptidase_C39_2"/>
    <property type="match status" value="1"/>
</dbReference>
<comment type="caution">
    <text evidence="2">The sequence shown here is derived from an EMBL/GenBank/DDBJ whole genome shotgun (WGS) entry which is preliminary data.</text>
</comment>
<dbReference type="InterPro" id="IPR039564">
    <property type="entry name" value="Peptidase_C39-like"/>
</dbReference>
<evidence type="ECO:0000313" key="2">
    <source>
        <dbReference type="EMBL" id="KNB73588.1"/>
    </source>
</evidence>
<gene>
    <name evidence="2" type="ORF">ADS79_06500</name>
</gene>
<dbReference type="Proteomes" id="UP000036834">
    <property type="component" value="Unassembled WGS sequence"/>
</dbReference>
<dbReference type="PATRIC" id="fig|54915.3.peg.6722"/>
<evidence type="ECO:0000259" key="1">
    <source>
        <dbReference type="Pfam" id="PF13529"/>
    </source>
</evidence>
<proteinExistence type="predicted"/>
<protein>
    <recommendedName>
        <fullName evidence="1">Peptidase C39-like domain-containing protein</fullName>
    </recommendedName>
</protein>
<dbReference type="STRING" id="54915.ADS79_06500"/>
<dbReference type="PANTHER" id="PTHR37806">
    <property type="entry name" value="LMO0724 PROTEIN"/>
    <property type="match status" value="1"/>
</dbReference>
<sequence length="313" mass="35398">MISLIQITVFLVFYLQQNKQLPEKLLQIARSLATAFQQAEQTVTQPKVMSKKFTVYQGEHAVGDFDDLKEAILHAKQASHTMSIRLTKEDRTLWSNEDQKKEARKLTIVDAPYYSQLPELPRGCEVTTLAMLLGVNGFSVDKMVLAREIVRDPTPLSYDSEQNMRWGNPYKGFVGDMYDAKKPGFGVFHKPIEELARKYAGQQVMNLTDLDFSDITSIVGQGIPVWVIVTSTFAQDNSRSVKWLTADGPIQTTRNEHSVLLTGFDGTYVYFHDPLRQAGKGSRRAVSTFEQGWNQMGKQAITIILQNEKIVDN</sequence>
<dbReference type="Gene3D" id="3.90.70.10">
    <property type="entry name" value="Cysteine proteinases"/>
    <property type="match status" value="1"/>
</dbReference>
<dbReference type="EMBL" id="LGIQ01000005">
    <property type="protein sequence ID" value="KNB73588.1"/>
    <property type="molecule type" value="Genomic_DNA"/>
</dbReference>
<name>A0A0K9YY22_9BACL</name>